<keyword evidence="4" id="KW-0521">NADP</keyword>
<keyword evidence="3 4" id="KW-0443">Lipid metabolism</keyword>
<keyword evidence="4" id="KW-1133">Transmembrane helix</keyword>
<comment type="catalytic activity">
    <reaction evidence="4">
        <text>a long-chain fatty acyl-CoA + 2 NADPH + 2 H(+) = a long-chain primary fatty alcohol + 2 NADP(+) + CoA</text>
        <dbReference type="Rhea" id="RHEA:52716"/>
        <dbReference type="ChEBI" id="CHEBI:15378"/>
        <dbReference type="ChEBI" id="CHEBI:57287"/>
        <dbReference type="ChEBI" id="CHEBI:57783"/>
        <dbReference type="ChEBI" id="CHEBI:58349"/>
        <dbReference type="ChEBI" id="CHEBI:77396"/>
        <dbReference type="ChEBI" id="CHEBI:83139"/>
        <dbReference type="EC" id="1.2.1.84"/>
    </reaction>
</comment>
<name>A0A3Q8FM32_NILLU</name>
<dbReference type="SUPFAM" id="SSF51735">
    <property type="entry name" value="NAD(P)-binding Rossmann-fold domains"/>
    <property type="match status" value="1"/>
</dbReference>
<keyword evidence="4" id="KW-0812">Transmembrane</keyword>
<dbReference type="GO" id="GO:0005777">
    <property type="term" value="C:peroxisome"/>
    <property type="evidence" value="ECO:0007669"/>
    <property type="project" value="TreeGrafter"/>
</dbReference>
<dbReference type="AlphaFoldDB" id="A0A3Q8FM32"/>
<keyword evidence="4" id="KW-0560">Oxidoreductase</keyword>
<sequence length="371" mass="42676">MRHLKALVHVSTAFSNCQLDEIREEIYEPPTTHQKLIQLTQSIEGKFLNEITPIILDKRPNTYVYTKAVAEEVVRTLSKGLPVSIFRPAIVVAAYKEPIRGWIDNLYGPSGVIVGCGTGVLRTLHCDENVIANIVPVDSAVNAMIATAWKTANRTIGDSNQNENEPAEEVVHEEPTVYNYVSSTQRPITWKQFSELAVTHGEECPPTQSLWCFCLTLNKYFLIHYLYVLFLHFLPAIVMDGIAMVFGKKAGMMGIYKKVNKFSEVLSYFTTRDFAFHNDNVQSLWRILSPQDKEMFPFDLSSLDWDEYFHYYVRGVRKYLMKEDPATIPQAMNKYKKFKFLHRALKLVIAFLLLRLLWTNLVPIFLRVSVH</sequence>
<evidence type="ECO:0000256" key="4">
    <source>
        <dbReference type="RuleBase" id="RU363097"/>
    </source>
</evidence>
<protein>
    <recommendedName>
        <fullName evidence="4">Fatty acyl-CoA reductase</fullName>
        <ecNumber evidence="4">1.2.1.84</ecNumber>
    </recommendedName>
</protein>
<dbReference type="InterPro" id="IPR026055">
    <property type="entry name" value="FAR"/>
</dbReference>
<gene>
    <name evidence="7" type="primary">FAR</name>
</gene>
<dbReference type="InterPro" id="IPR036291">
    <property type="entry name" value="NAD(P)-bd_dom_sf"/>
</dbReference>
<evidence type="ECO:0000256" key="3">
    <source>
        <dbReference type="ARBA" id="ARBA00023098"/>
    </source>
</evidence>
<organism evidence="7">
    <name type="scientific">Nilaparvata lugens</name>
    <name type="common">Brown planthopper</name>
    <dbReference type="NCBI Taxonomy" id="108931"/>
    <lineage>
        <taxon>Eukaryota</taxon>
        <taxon>Metazoa</taxon>
        <taxon>Ecdysozoa</taxon>
        <taxon>Arthropoda</taxon>
        <taxon>Hexapoda</taxon>
        <taxon>Insecta</taxon>
        <taxon>Pterygota</taxon>
        <taxon>Neoptera</taxon>
        <taxon>Paraneoptera</taxon>
        <taxon>Hemiptera</taxon>
        <taxon>Auchenorrhyncha</taxon>
        <taxon>Fulgoroidea</taxon>
        <taxon>Delphacidae</taxon>
        <taxon>Delphacinae</taxon>
        <taxon>Nilaparvata</taxon>
    </lineage>
</organism>
<dbReference type="Pfam" id="PF03015">
    <property type="entry name" value="Sterile"/>
    <property type="match status" value="1"/>
</dbReference>
<dbReference type="PANTHER" id="PTHR11011">
    <property type="entry name" value="MALE STERILITY PROTEIN 2-RELATED"/>
    <property type="match status" value="1"/>
</dbReference>
<dbReference type="GO" id="GO:0035336">
    <property type="term" value="P:long-chain fatty-acyl-CoA metabolic process"/>
    <property type="evidence" value="ECO:0007669"/>
    <property type="project" value="TreeGrafter"/>
</dbReference>
<dbReference type="PANTHER" id="PTHR11011:SF60">
    <property type="entry name" value="FATTY ACYL-COA REDUCTASE-RELATED"/>
    <property type="match status" value="1"/>
</dbReference>
<feature type="domain" description="Fatty acyl-CoA reductase C-terminal" evidence="5">
    <location>
        <begin position="231"/>
        <end position="323"/>
    </location>
</feature>
<evidence type="ECO:0000256" key="1">
    <source>
        <dbReference type="ARBA" id="ARBA00005928"/>
    </source>
</evidence>
<dbReference type="InterPro" id="IPR013120">
    <property type="entry name" value="FAR_NAD-bd"/>
</dbReference>
<accession>A0A3Q8FM32</accession>
<keyword evidence="2 4" id="KW-0444">Lipid biosynthesis</keyword>
<dbReference type="InterPro" id="IPR033640">
    <property type="entry name" value="FAR_C"/>
</dbReference>
<proteinExistence type="evidence at transcript level"/>
<evidence type="ECO:0000313" key="7">
    <source>
        <dbReference type="EMBL" id="AWJ25025.1"/>
    </source>
</evidence>
<comment type="similarity">
    <text evidence="1 4">Belongs to the fatty acyl-CoA reductase family.</text>
</comment>
<evidence type="ECO:0000259" key="5">
    <source>
        <dbReference type="Pfam" id="PF03015"/>
    </source>
</evidence>
<dbReference type="CDD" id="cd09071">
    <property type="entry name" value="FAR_C"/>
    <property type="match status" value="1"/>
</dbReference>
<dbReference type="EMBL" id="MG573163">
    <property type="protein sequence ID" value="AWJ25025.1"/>
    <property type="molecule type" value="mRNA"/>
</dbReference>
<dbReference type="GO" id="GO:0102965">
    <property type="term" value="F:alcohol-forming long-chain fatty acyl-CoA reductase activity"/>
    <property type="evidence" value="ECO:0007669"/>
    <property type="project" value="UniProtKB-EC"/>
</dbReference>
<dbReference type="Pfam" id="PF07993">
    <property type="entry name" value="NAD_binding_4"/>
    <property type="match status" value="1"/>
</dbReference>
<keyword evidence="4" id="KW-0472">Membrane</keyword>
<evidence type="ECO:0000259" key="6">
    <source>
        <dbReference type="Pfam" id="PF07993"/>
    </source>
</evidence>
<feature type="domain" description="Thioester reductase (TE)" evidence="6">
    <location>
        <begin position="1"/>
        <end position="144"/>
    </location>
</feature>
<reference evidence="7" key="1">
    <citation type="submission" date="2017-11" db="EMBL/GenBank/DDBJ databases">
        <title>Key genes required for floating on the water in brown planthopper, Nilaparvata lugens.</title>
        <authorList>
            <person name="Li D.-T."/>
            <person name="Zhang C.-X."/>
        </authorList>
    </citation>
    <scope>NUCLEOTIDE SEQUENCE</scope>
    <source>
        <strain evidence="7">NlFAR8</strain>
    </source>
</reference>
<feature type="transmembrane region" description="Helical" evidence="4">
    <location>
        <begin position="344"/>
        <end position="366"/>
    </location>
</feature>
<dbReference type="EC" id="1.2.1.84" evidence="4"/>
<dbReference type="GO" id="GO:0080019">
    <property type="term" value="F:alcohol-forming very long-chain fatty acyl-CoA reductase activity"/>
    <property type="evidence" value="ECO:0007669"/>
    <property type="project" value="InterPro"/>
</dbReference>
<evidence type="ECO:0000256" key="2">
    <source>
        <dbReference type="ARBA" id="ARBA00022516"/>
    </source>
</evidence>
<feature type="transmembrane region" description="Helical" evidence="4">
    <location>
        <begin position="222"/>
        <end position="247"/>
    </location>
</feature>
<dbReference type="OrthoDB" id="429813at2759"/>
<dbReference type="Gene3D" id="3.40.50.720">
    <property type="entry name" value="NAD(P)-binding Rossmann-like Domain"/>
    <property type="match status" value="1"/>
</dbReference>
<comment type="function">
    <text evidence="4">Catalyzes the reduction of fatty acyl-CoA to fatty alcohols.</text>
</comment>